<dbReference type="Pfam" id="PF06429">
    <property type="entry name" value="Flg_bbr_C"/>
    <property type="match status" value="1"/>
</dbReference>
<dbReference type="OrthoDB" id="9804559at2"/>
<keyword evidence="2" id="KW-0975">Bacterial flagellum</keyword>
<keyword evidence="7" id="KW-1185">Reference proteome</keyword>
<evidence type="ECO:0000259" key="3">
    <source>
        <dbReference type="Pfam" id="PF00460"/>
    </source>
</evidence>
<dbReference type="Proteomes" id="UP000028875">
    <property type="component" value="Unassembled WGS sequence"/>
</dbReference>
<dbReference type="PANTHER" id="PTHR30435">
    <property type="entry name" value="FLAGELLAR PROTEIN"/>
    <property type="match status" value="1"/>
</dbReference>
<evidence type="ECO:0000313" key="6">
    <source>
        <dbReference type="EMBL" id="CDQ38327.1"/>
    </source>
</evidence>
<dbReference type="GO" id="GO:0071978">
    <property type="term" value="P:bacterial-type flagellum-dependent swarming motility"/>
    <property type="evidence" value="ECO:0007669"/>
    <property type="project" value="TreeGrafter"/>
</dbReference>
<dbReference type="InterPro" id="IPR020013">
    <property type="entry name" value="Flagellar_FlgE/F/G"/>
</dbReference>
<feature type="domain" description="Flagellar basal body rod protein N-terminal" evidence="3">
    <location>
        <begin position="11"/>
        <end position="35"/>
    </location>
</feature>
<dbReference type="EMBL" id="CCDP010000001">
    <property type="protein sequence ID" value="CDQ38327.1"/>
    <property type="molecule type" value="Genomic_DNA"/>
</dbReference>
<evidence type="ECO:0000256" key="1">
    <source>
        <dbReference type="ARBA" id="ARBA00009677"/>
    </source>
</evidence>
<evidence type="ECO:0000313" key="7">
    <source>
        <dbReference type="Proteomes" id="UP000028875"/>
    </source>
</evidence>
<comment type="similarity">
    <text evidence="1 2">Belongs to the flagella basal body rod proteins family.</text>
</comment>
<reference evidence="7" key="2">
    <citation type="submission" date="2014-05" db="EMBL/GenBank/DDBJ databases">
        <title>Draft genome sequence of Virgibacillus massiliensis Vm-5.</title>
        <authorList>
            <person name="Khelaifia S."/>
            <person name="Croce O."/>
            <person name="Lagier J.C."/>
            <person name="Raoult D."/>
        </authorList>
    </citation>
    <scope>NUCLEOTIDE SEQUENCE [LARGE SCALE GENOMIC DNA]</scope>
    <source>
        <strain evidence="7">Vm-5</strain>
    </source>
</reference>
<proteinExistence type="inferred from homology"/>
<dbReference type="eggNOG" id="COG4786">
    <property type="taxonomic scope" value="Bacteria"/>
</dbReference>
<evidence type="ECO:0000259" key="5">
    <source>
        <dbReference type="Pfam" id="PF22692"/>
    </source>
</evidence>
<gene>
    <name evidence="6" type="primary">flgG_2</name>
    <name evidence="6" type="ORF">BN990_00596</name>
</gene>
<evidence type="ECO:0000256" key="2">
    <source>
        <dbReference type="RuleBase" id="RU362116"/>
    </source>
</evidence>
<dbReference type="GO" id="GO:0009425">
    <property type="term" value="C:bacterial-type flagellum basal body"/>
    <property type="evidence" value="ECO:0007669"/>
    <property type="project" value="UniProtKB-SubCell"/>
</dbReference>
<dbReference type="STRING" id="1462526.BN990_00596"/>
<comment type="subcellular location">
    <subcellularLocation>
        <location evidence="2">Bacterial flagellum basal body</location>
    </subcellularLocation>
</comment>
<dbReference type="InterPro" id="IPR001444">
    <property type="entry name" value="Flag_bb_rod_N"/>
</dbReference>
<dbReference type="AlphaFoldDB" id="A0A024Q7Q4"/>
<comment type="caution">
    <text evidence="6">The sequence shown here is derived from an EMBL/GenBank/DDBJ whole genome shotgun (WGS) entry which is preliminary data.</text>
</comment>
<organism evidence="6 7">
    <name type="scientific">Virgibacillus massiliensis</name>
    <dbReference type="NCBI Taxonomy" id="1462526"/>
    <lineage>
        <taxon>Bacteria</taxon>
        <taxon>Bacillati</taxon>
        <taxon>Bacillota</taxon>
        <taxon>Bacilli</taxon>
        <taxon>Bacillales</taxon>
        <taxon>Bacillaceae</taxon>
        <taxon>Virgibacillus</taxon>
    </lineage>
</organism>
<dbReference type="InterPro" id="IPR010930">
    <property type="entry name" value="Flg_bb/hook_C_dom"/>
</dbReference>
<reference evidence="6 7" key="1">
    <citation type="submission" date="2014-03" db="EMBL/GenBank/DDBJ databases">
        <authorList>
            <person name="Urmite Genomes U."/>
        </authorList>
    </citation>
    <scope>NUCLEOTIDE SEQUENCE [LARGE SCALE GENOMIC DNA]</scope>
    <source>
        <strain evidence="6 7">Vm-5</strain>
    </source>
</reference>
<dbReference type="InterPro" id="IPR053967">
    <property type="entry name" value="LlgE_F_G-like_D1"/>
</dbReference>
<dbReference type="SUPFAM" id="SSF117143">
    <property type="entry name" value="Flagellar hook protein flgE"/>
    <property type="match status" value="1"/>
</dbReference>
<sequence>MSRTMIQAAVTMNQLQNQLDTIGNNLANSQTTGYKARQTEFSSLLFQQINNLTEPANPQARLTPEGIRIGAGAKLGSTNVNLSLGNIKETERALDTALLQGNLFYQVQVIENGIAQTRYTRDGSFYLSPINNNQEVMLTNSNGNPILGENGPIIFEQGFDNIAIQSNGQIQITRGNQTEVVEQLAVIEAVRPRLLESDGNNMFQLPNIADLGIDTNEIIQQVNPEEQMIKSGALEASNIDISKEMSDLLRTQRAYQFNSRTISMSDQMSGLVNQLRS</sequence>
<protein>
    <submittedName>
        <fullName evidence="6">Distal rod protein</fullName>
    </submittedName>
</protein>
<evidence type="ECO:0000259" key="4">
    <source>
        <dbReference type="Pfam" id="PF06429"/>
    </source>
</evidence>
<dbReference type="PANTHER" id="PTHR30435:SF19">
    <property type="entry name" value="FLAGELLAR BASAL-BODY ROD PROTEIN FLGG"/>
    <property type="match status" value="1"/>
</dbReference>
<name>A0A024Q7Q4_9BACI</name>
<feature type="domain" description="Flagellar hook protein FlgE/F/G-like D1" evidence="5">
    <location>
        <begin position="99"/>
        <end position="171"/>
    </location>
</feature>
<dbReference type="RefSeq" id="WP_021289799.1">
    <property type="nucleotide sequence ID" value="NZ_BNER01000001.1"/>
</dbReference>
<accession>A0A024Q7Q4</accession>
<feature type="domain" description="Flagellar basal-body/hook protein C-terminal" evidence="4">
    <location>
        <begin position="231"/>
        <end position="275"/>
    </location>
</feature>
<dbReference type="Pfam" id="PF22692">
    <property type="entry name" value="LlgE_F_G_D1"/>
    <property type="match status" value="1"/>
</dbReference>
<dbReference type="NCBIfam" id="TIGR03506">
    <property type="entry name" value="FlgEFG_subfam"/>
    <property type="match status" value="1"/>
</dbReference>
<dbReference type="InterPro" id="IPR037925">
    <property type="entry name" value="FlgE/F/G-like"/>
</dbReference>
<dbReference type="Pfam" id="PF00460">
    <property type="entry name" value="Flg_bb_rod"/>
    <property type="match status" value="1"/>
</dbReference>